<dbReference type="RefSeq" id="WP_285612123.1">
    <property type="nucleotide sequence ID" value="NZ_BSSD01000007.1"/>
</dbReference>
<feature type="transmembrane region" description="Helical" evidence="10">
    <location>
        <begin position="73"/>
        <end position="91"/>
    </location>
</feature>
<dbReference type="CDD" id="cd06261">
    <property type="entry name" value="TM_PBP2"/>
    <property type="match status" value="1"/>
</dbReference>
<dbReference type="Gene3D" id="1.10.3720.10">
    <property type="entry name" value="MetI-like"/>
    <property type="match status" value="1"/>
</dbReference>
<gene>
    <name evidence="13" type="primary">pstA</name>
    <name evidence="13" type="ORF">Aglo03_47170</name>
</gene>
<feature type="region of interest" description="Disordered" evidence="11">
    <location>
        <begin position="44"/>
        <end position="63"/>
    </location>
</feature>
<keyword evidence="8 10" id="KW-1133">Transmembrane helix</keyword>
<keyword evidence="6" id="KW-0592">Phosphate transport</keyword>
<dbReference type="Pfam" id="PF00528">
    <property type="entry name" value="BPD_transp_1"/>
    <property type="match status" value="1"/>
</dbReference>
<evidence type="ECO:0000313" key="14">
    <source>
        <dbReference type="Proteomes" id="UP001165042"/>
    </source>
</evidence>
<evidence type="ECO:0000259" key="12">
    <source>
        <dbReference type="PROSITE" id="PS50928"/>
    </source>
</evidence>
<evidence type="ECO:0000256" key="3">
    <source>
        <dbReference type="ARBA" id="ARBA00007069"/>
    </source>
</evidence>
<evidence type="ECO:0000256" key="9">
    <source>
        <dbReference type="ARBA" id="ARBA00023136"/>
    </source>
</evidence>
<evidence type="ECO:0000256" key="4">
    <source>
        <dbReference type="ARBA" id="ARBA00022448"/>
    </source>
</evidence>
<keyword evidence="5 10" id="KW-1003">Cell membrane</keyword>
<feature type="transmembrane region" description="Helical" evidence="10">
    <location>
        <begin position="132"/>
        <end position="157"/>
    </location>
</feature>
<feature type="region of interest" description="Disordered" evidence="11">
    <location>
        <begin position="1"/>
        <end position="30"/>
    </location>
</feature>
<evidence type="ECO:0000256" key="7">
    <source>
        <dbReference type="ARBA" id="ARBA00022692"/>
    </source>
</evidence>
<dbReference type="Proteomes" id="UP001165042">
    <property type="component" value="Unassembled WGS sequence"/>
</dbReference>
<protein>
    <recommendedName>
        <fullName evidence="10">Phosphate transport system permease protein PstA</fullName>
    </recommendedName>
</protein>
<feature type="region of interest" description="Disordered" evidence="11">
    <location>
        <begin position="421"/>
        <end position="466"/>
    </location>
</feature>
<keyword evidence="4" id="KW-0813">Transport</keyword>
<name>A0A9W6QN27_9PSEU</name>
<feature type="transmembrane region" description="Helical" evidence="10">
    <location>
        <begin position="262"/>
        <end position="283"/>
    </location>
</feature>
<dbReference type="InterPro" id="IPR000515">
    <property type="entry name" value="MetI-like"/>
</dbReference>
<dbReference type="EMBL" id="BSSD01000007">
    <property type="protein sequence ID" value="GLW93901.1"/>
    <property type="molecule type" value="Genomic_DNA"/>
</dbReference>
<keyword evidence="7 10" id="KW-0812">Transmembrane</keyword>
<keyword evidence="9 10" id="KW-0472">Membrane</keyword>
<proteinExistence type="inferred from homology"/>
<sequence>MSTVEQTPMEQPTAQQGQARHSAAQQQETTREIPAYQGGAAFIGQVTTRPPGPPRVGPPEVRRDTRTIRRTDIVAAFGALVAAAALTGVLFDQIAPFSGVVGFIAIAYPLFLAIYALLVSLEESALTVRDKVVSAVVHSTAVIAVGALGAIIFYPIWMGWDALWKSNFYTEDMADAGTLDPLELGGILHAIVGTLEQISIALVITVPLGLATAVFLNETRGVFTRLVRTVVEAMTALPSIVAGLFVYASLILLLGFQRSGFAAGTAISIMMLPIMIRAADVVLRLVPSSLREASLALGTGQLRTVWHVVLPTARSGLTTSVLLATARGVGETSPVLIAAGFTPYLNANPFVDAQVSLPLATYQMVGSSEETMQTRAFGAATVLIVLVLVLFVLARVLGGRGAGALSNGQLRRRARASARDRERYIATAAARSGPQPADRSDLPPAARSVLPPADQQHPNPEQGVLP</sequence>
<dbReference type="PANTHER" id="PTHR42922">
    <property type="entry name" value="PHOSPHATE TRANSPORT SYSTEM PERMEASE PROTEIN PSTA"/>
    <property type="match status" value="1"/>
</dbReference>
<evidence type="ECO:0000313" key="13">
    <source>
        <dbReference type="EMBL" id="GLW93901.1"/>
    </source>
</evidence>
<comment type="similarity">
    <text evidence="3 10">Belongs to the binding-protein-dependent transport system permease family. CysTW subfamily.</text>
</comment>
<dbReference type="GO" id="GO:0005315">
    <property type="term" value="F:phosphate transmembrane transporter activity"/>
    <property type="evidence" value="ECO:0007669"/>
    <property type="project" value="InterPro"/>
</dbReference>
<dbReference type="InterPro" id="IPR051408">
    <property type="entry name" value="Phosphate_transprt_permease"/>
</dbReference>
<evidence type="ECO:0000256" key="11">
    <source>
        <dbReference type="SAM" id="MobiDB-lite"/>
    </source>
</evidence>
<comment type="subcellular location">
    <subcellularLocation>
        <location evidence="2 10">Cell membrane</location>
        <topology evidence="2 10">Multi-pass membrane protein</topology>
    </subcellularLocation>
</comment>
<comment type="function">
    <text evidence="1">Part of the binding-protein-dependent transport system for phosphate; probably responsible for the translocation of the substrate across the membrane.</text>
</comment>
<dbReference type="NCBIfam" id="TIGR00974">
    <property type="entry name" value="3a0107s02c"/>
    <property type="match status" value="1"/>
</dbReference>
<feature type="transmembrane region" description="Helical" evidence="10">
    <location>
        <begin position="376"/>
        <end position="397"/>
    </location>
</feature>
<evidence type="ECO:0000256" key="5">
    <source>
        <dbReference type="ARBA" id="ARBA00022475"/>
    </source>
</evidence>
<comment type="caution">
    <text evidence="13">The sequence shown here is derived from an EMBL/GenBank/DDBJ whole genome shotgun (WGS) entry which is preliminary data.</text>
</comment>
<feature type="transmembrane region" description="Helical" evidence="10">
    <location>
        <begin position="97"/>
        <end position="120"/>
    </location>
</feature>
<feature type="transmembrane region" description="Helical" evidence="10">
    <location>
        <begin position="236"/>
        <end position="256"/>
    </location>
</feature>
<evidence type="ECO:0000256" key="10">
    <source>
        <dbReference type="RuleBase" id="RU363043"/>
    </source>
</evidence>
<feature type="transmembrane region" description="Helical" evidence="10">
    <location>
        <begin position="198"/>
        <end position="216"/>
    </location>
</feature>
<dbReference type="GO" id="GO:0035435">
    <property type="term" value="P:phosphate ion transmembrane transport"/>
    <property type="evidence" value="ECO:0007669"/>
    <property type="project" value="InterPro"/>
</dbReference>
<feature type="domain" description="ABC transmembrane type-1" evidence="12">
    <location>
        <begin position="191"/>
        <end position="394"/>
    </location>
</feature>
<evidence type="ECO:0000256" key="1">
    <source>
        <dbReference type="ARBA" id="ARBA00003510"/>
    </source>
</evidence>
<evidence type="ECO:0000256" key="8">
    <source>
        <dbReference type="ARBA" id="ARBA00022989"/>
    </source>
</evidence>
<dbReference type="PANTHER" id="PTHR42922:SF1">
    <property type="entry name" value="PHOSPHATE TRANSPORT SYSTEM PERMEASE PROTEIN PSTA"/>
    <property type="match status" value="1"/>
</dbReference>
<evidence type="ECO:0000256" key="2">
    <source>
        <dbReference type="ARBA" id="ARBA00004651"/>
    </source>
</evidence>
<dbReference type="GO" id="GO:0005886">
    <property type="term" value="C:plasma membrane"/>
    <property type="evidence" value="ECO:0007669"/>
    <property type="project" value="UniProtKB-SubCell"/>
</dbReference>
<evidence type="ECO:0000256" key="6">
    <source>
        <dbReference type="ARBA" id="ARBA00022592"/>
    </source>
</evidence>
<accession>A0A9W6QN27</accession>
<organism evidence="13 14">
    <name type="scientific">Actinokineospora globicatena</name>
    <dbReference type="NCBI Taxonomy" id="103729"/>
    <lineage>
        <taxon>Bacteria</taxon>
        <taxon>Bacillati</taxon>
        <taxon>Actinomycetota</taxon>
        <taxon>Actinomycetes</taxon>
        <taxon>Pseudonocardiales</taxon>
        <taxon>Pseudonocardiaceae</taxon>
        <taxon>Actinokineospora</taxon>
    </lineage>
</organism>
<dbReference type="PROSITE" id="PS50928">
    <property type="entry name" value="ABC_TM1"/>
    <property type="match status" value="1"/>
</dbReference>
<reference evidence="13" key="1">
    <citation type="submission" date="2023-02" db="EMBL/GenBank/DDBJ databases">
        <title>Actinokineospora globicatena NBRC 15670.</title>
        <authorList>
            <person name="Ichikawa N."/>
            <person name="Sato H."/>
            <person name="Tonouchi N."/>
        </authorList>
    </citation>
    <scope>NUCLEOTIDE SEQUENCE</scope>
    <source>
        <strain evidence="13">NBRC 15670</strain>
    </source>
</reference>
<dbReference type="AlphaFoldDB" id="A0A9W6QN27"/>
<keyword evidence="14" id="KW-1185">Reference proteome</keyword>
<feature type="compositionally biased region" description="Polar residues" evidence="11">
    <location>
        <begin position="1"/>
        <end position="28"/>
    </location>
</feature>
<dbReference type="InterPro" id="IPR035906">
    <property type="entry name" value="MetI-like_sf"/>
</dbReference>
<dbReference type="SUPFAM" id="SSF161098">
    <property type="entry name" value="MetI-like"/>
    <property type="match status" value="1"/>
</dbReference>
<dbReference type="InterPro" id="IPR005672">
    <property type="entry name" value="Phosphate_PstA"/>
</dbReference>